<evidence type="ECO:0000313" key="2">
    <source>
        <dbReference type="Proteomes" id="UP001524478"/>
    </source>
</evidence>
<name>A0ABT1SDT5_9FIRM</name>
<dbReference type="RefSeq" id="WP_256311945.1">
    <property type="nucleotide sequence ID" value="NZ_JANGAC010000010.1"/>
</dbReference>
<dbReference type="Proteomes" id="UP001524478">
    <property type="component" value="Unassembled WGS sequence"/>
</dbReference>
<sequence length="213" mass="25693">MFVSSEDIVFNELDKNLESIIRISSILAKLKGKDDKLIYILEQEYKNDPFNIEKICAYCFYLWFLADDRLDLSDTNSVFQVSFNLINVVDDVVDIEPRYWILWILKYRIQSFMNFSEEELISDLKELLEIQRLKNYSSYFLVSDILLSHVYYLKGRYQEAEDILKEVNTYYEGKIKILKEFFQGFIDEYRNLVKRSEEESIMELLNQIEKEYF</sequence>
<protein>
    <submittedName>
        <fullName evidence="1">Uncharacterized protein</fullName>
    </submittedName>
</protein>
<gene>
    <name evidence="1" type="ORF">NE686_13550</name>
</gene>
<organism evidence="1 2">
    <name type="scientific">Tissierella carlieri</name>
    <dbReference type="NCBI Taxonomy" id="689904"/>
    <lineage>
        <taxon>Bacteria</taxon>
        <taxon>Bacillati</taxon>
        <taxon>Bacillota</taxon>
        <taxon>Tissierellia</taxon>
        <taxon>Tissierellales</taxon>
        <taxon>Tissierellaceae</taxon>
        <taxon>Tissierella</taxon>
    </lineage>
</organism>
<proteinExistence type="predicted"/>
<evidence type="ECO:0000313" key="1">
    <source>
        <dbReference type="EMBL" id="MCQ4924122.1"/>
    </source>
</evidence>
<keyword evidence="2" id="KW-1185">Reference proteome</keyword>
<reference evidence="1 2" key="1">
    <citation type="submission" date="2022-06" db="EMBL/GenBank/DDBJ databases">
        <title>Isolation of gut microbiota from human fecal samples.</title>
        <authorList>
            <person name="Pamer E.G."/>
            <person name="Barat B."/>
            <person name="Waligurski E."/>
            <person name="Medina S."/>
            <person name="Paddock L."/>
            <person name="Mostad J."/>
        </authorList>
    </citation>
    <scope>NUCLEOTIDE SEQUENCE [LARGE SCALE GENOMIC DNA]</scope>
    <source>
        <strain evidence="1 2">DFI.7.95</strain>
    </source>
</reference>
<comment type="caution">
    <text evidence="1">The sequence shown here is derived from an EMBL/GenBank/DDBJ whole genome shotgun (WGS) entry which is preliminary data.</text>
</comment>
<dbReference type="EMBL" id="JANGAC010000010">
    <property type="protein sequence ID" value="MCQ4924122.1"/>
    <property type="molecule type" value="Genomic_DNA"/>
</dbReference>
<accession>A0ABT1SDT5</accession>